<dbReference type="EMBL" id="SRLO01007213">
    <property type="protein sequence ID" value="TNN28175.1"/>
    <property type="molecule type" value="Genomic_DNA"/>
</dbReference>
<evidence type="ECO:0000313" key="3">
    <source>
        <dbReference type="Proteomes" id="UP000314294"/>
    </source>
</evidence>
<dbReference type="AlphaFoldDB" id="A0A4Z2EHE0"/>
<comment type="caution">
    <text evidence="2">The sequence shown here is derived from an EMBL/GenBank/DDBJ whole genome shotgun (WGS) entry which is preliminary data.</text>
</comment>
<sequence length="120" mass="13181">MFSLPRREDRGAFSVGRHVPPSEPEAETGKLYSGGQRDAARGTQGRCPKLDPMPRSRCSGPLGEERLASRRLATPTRFSQRPPGPAVVIGATSRPRVLVSPEGHRLFYALLFVYTMETTS</sequence>
<name>A0A4Z2EHE0_9TELE</name>
<dbReference type="Proteomes" id="UP000314294">
    <property type="component" value="Unassembled WGS sequence"/>
</dbReference>
<accession>A0A4Z2EHE0</accession>
<keyword evidence="3" id="KW-1185">Reference proteome</keyword>
<feature type="region of interest" description="Disordered" evidence="1">
    <location>
        <begin position="1"/>
        <end position="62"/>
    </location>
</feature>
<evidence type="ECO:0000256" key="1">
    <source>
        <dbReference type="SAM" id="MobiDB-lite"/>
    </source>
</evidence>
<reference evidence="2 3" key="1">
    <citation type="submission" date="2019-03" db="EMBL/GenBank/DDBJ databases">
        <title>First draft genome of Liparis tanakae, snailfish: a comprehensive survey of snailfish specific genes.</title>
        <authorList>
            <person name="Kim W."/>
            <person name="Song I."/>
            <person name="Jeong J.-H."/>
            <person name="Kim D."/>
            <person name="Kim S."/>
            <person name="Ryu S."/>
            <person name="Song J.Y."/>
            <person name="Lee S.K."/>
        </authorList>
    </citation>
    <scope>NUCLEOTIDE SEQUENCE [LARGE SCALE GENOMIC DNA]</scope>
    <source>
        <tissue evidence="2">Muscle</tissue>
    </source>
</reference>
<evidence type="ECO:0000313" key="2">
    <source>
        <dbReference type="EMBL" id="TNN28175.1"/>
    </source>
</evidence>
<organism evidence="2 3">
    <name type="scientific">Liparis tanakae</name>
    <name type="common">Tanaka's snailfish</name>
    <dbReference type="NCBI Taxonomy" id="230148"/>
    <lineage>
        <taxon>Eukaryota</taxon>
        <taxon>Metazoa</taxon>
        <taxon>Chordata</taxon>
        <taxon>Craniata</taxon>
        <taxon>Vertebrata</taxon>
        <taxon>Euteleostomi</taxon>
        <taxon>Actinopterygii</taxon>
        <taxon>Neopterygii</taxon>
        <taxon>Teleostei</taxon>
        <taxon>Neoteleostei</taxon>
        <taxon>Acanthomorphata</taxon>
        <taxon>Eupercaria</taxon>
        <taxon>Perciformes</taxon>
        <taxon>Cottioidei</taxon>
        <taxon>Cottales</taxon>
        <taxon>Liparidae</taxon>
        <taxon>Liparis</taxon>
    </lineage>
</organism>
<proteinExistence type="predicted"/>
<protein>
    <submittedName>
        <fullName evidence="2">Uncharacterized protein</fullName>
    </submittedName>
</protein>
<feature type="compositionally biased region" description="Basic and acidic residues" evidence="1">
    <location>
        <begin position="1"/>
        <end position="11"/>
    </location>
</feature>
<gene>
    <name evidence="2" type="ORF">EYF80_061677</name>
</gene>